<keyword evidence="1" id="KW-0812">Transmembrane</keyword>
<dbReference type="Pfam" id="PF14351">
    <property type="entry name" value="DUF4401"/>
    <property type="match status" value="1"/>
</dbReference>
<protein>
    <submittedName>
        <fullName evidence="4">GDYXXLXY domain-containing protein</fullName>
    </submittedName>
    <submittedName>
        <fullName evidence="5">Uncharacterized membrane-anchored protein</fullName>
    </submittedName>
</protein>
<reference evidence="4 7" key="2">
    <citation type="submission" date="2020-12" db="EMBL/GenBank/DDBJ databases">
        <title>FDA dAtabase for Regulatory Grade micrObial Sequences (FDA-ARGOS): Supporting development and validation of Infectious Disease Dx tests.</title>
        <authorList>
            <person name="Sproer C."/>
            <person name="Gronow S."/>
            <person name="Severitt S."/>
            <person name="Schroder I."/>
            <person name="Tallon L."/>
            <person name="Sadzewicz L."/>
            <person name="Zhao X."/>
            <person name="Boylan J."/>
            <person name="Ott S."/>
            <person name="Bowen H."/>
            <person name="Vavikolanu K."/>
            <person name="Mehta A."/>
            <person name="Aluvathingal J."/>
            <person name="Nadendla S."/>
            <person name="Lowell S."/>
            <person name="Myers T."/>
            <person name="Yan Y."/>
            <person name="Sichtig H."/>
        </authorList>
    </citation>
    <scope>NUCLEOTIDE SEQUENCE [LARGE SCALE GENOMIC DNA]</scope>
    <source>
        <strain evidence="4 7">FDAARGOS_872</strain>
    </source>
</reference>
<dbReference type="OrthoDB" id="4868247at2"/>
<feature type="transmembrane region" description="Helical" evidence="1">
    <location>
        <begin position="242"/>
        <end position="261"/>
    </location>
</feature>
<feature type="transmembrane region" description="Helical" evidence="1">
    <location>
        <begin position="43"/>
        <end position="62"/>
    </location>
</feature>
<feature type="transmembrane region" description="Helical" evidence="1">
    <location>
        <begin position="131"/>
        <end position="148"/>
    </location>
</feature>
<feature type="transmembrane region" description="Helical" evidence="1">
    <location>
        <begin position="347"/>
        <end position="367"/>
    </location>
</feature>
<dbReference type="InterPro" id="IPR025513">
    <property type="entry name" value="DUF4401"/>
</dbReference>
<feature type="transmembrane region" description="Helical" evidence="1">
    <location>
        <begin position="640"/>
        <end position="658"/>
    </location>
</feature>
<feature type="transmembrane region" description="Helical" evidence="1">
    <location>
        <begin position="212"/>
        <end position="230"/>
    </location>
</feature>
<dbReference type="AlphaFoldDB" id="A0A378XG17"/>
<evidence type="ECO:0000313" key="6">
    <source>
        <dbReference type="Proteomes" id="UP000254603"/>
    </source>
</evidence>
<feature type="transmembrane region" description="Helical" evidence="1">
    <location>
        <begin position="435"/>
        <end position="454"/>
    </location>
</feature>
<evidence type="ECO:0000313" key="4">
    <source>
        <dbReference type="EMBL" id="QPT41223.1"/>
    </source>
</evidence>
<organism evidence="5 6">
    <name type="scientific">Oligella ureolytica</name>
    <dbReference type="NCBI Taxonomy" id="90244"/>
    <lineage>
        <taxon>Bacteria</taxon>
        <taxon>Pseudomonadati</taxon>
        <taxon>Pseudomonadota</taxon>
        <taxon>Betaproteobacteria</taxon>
        <taxon>Burkholderiales</taxon>
        <taxon>Alcaligenaceae</taxon>
        <taxon>Oligella</taxon>
    </lineage>
</organism>
<feature type="transmembrane region" description="Helical" evidence="1">
    <location>
        <begin position="379"/>
        <end position="399"/>
    </location>
</feature>
<name>A0A378XG17_9BURK</name>
<proteinExistence type="predicted"/>
<feature type="transmembrane region" description="Helical" evidence="1">
    <location>
        <begin position="547"/>
        <end position="565"/>
    </location>
</feature>
<reference evidence="5 6" key="1">
    <citation type="submission" date="2018-06" db="EMBL/GenBank/DDBJ databases">
        <authorList>
            <consortium name="Pathogen Informatics"/>
            <person name="Doyle S."/>
        </authorList>
    </citation>
    <scope>NUCLEOTIDE SEQUENCE [LARGE SCALE GENOMIC DNA]</scope>
    <source>
        <strain evidence="5 6">NCTC11997</strain>
    </source>
</reference>
<feature type="transmembrane region" description="Helical" evidence="1">
    <location>
        <begin position="613"/>
        <end position="633"/>
    </location>
</feature>
<feature type="transmembrane region" description="Helical" evidence="1">
    <location>
        <begin position="83"/>
        <end position="103"/>
    </location>
</feature>
<feature type="transmembrane region" description="Helical" evidence="1">
    <location>
        <begin position="577"/>
        <end position="607"/>
    </location>
</feature>
<accession>A0A378XG17</accession>
<dbReference type="Proteomes" id="UP000254603">
    <property type="component" value="Unassembled WGS sequence"/>
</dbReference>
<dbReference type="EMBL" id="UGSB01000001">
    <property type="protein sequence ID" value="SUA54149.1"/>
    <property type="molecule type" value="Genomic_DNA"/>
</dbReference>
<dbReference type="InterPro" id="IPR018677">
    <property type="entry name" value="DUF2157"/>
</dbReference>
<evidence type="ECO:0000259" key="2">
    <source>
        <dbReference type="Pfam" id="PF09925"/>
    </source>
</evidence>
<feature type="transmembrane region" description="Helical" evidence="1">
    <location>
        <begin position="316"/>
        <end position="335"/>
    </location>
</feature>
<feature type="transmembrane region" description="Helical" evidence="1">
    <location>
        <begin position="267"/>
        <end position="289"/>
    </location>
</feature>
<evidence type="ECO:0000313" key="7">
    <source>
        <dbReference type="Proteomes" id="UP000594903"/>
    </source>
</evidence>
<evidence type="ECO:0000313" key="5">
    <source>
        <dbReference type="EMBL" id="SUA54149.1"/>
    </source>
</evidence>
<feature type="transmembrane region" description="Helical" evidence="1">
    <location>
        <begin position="460"/>
        <end position="477"/>
    </location>
</feature>
<feature type="transmembrane region" description="Helical" evidence="1">
    <location>
        <begin position="489"/>
        <end position="506"/>
    </location>
</feature>
<gene>
    <name evidence="4" type="ORF">I6G29_06775</name>
    <name evidence="5" type="ORF">NCTC11997_01414</name>
</gene>
<dbReference type="STRING" id="1122619.GCA_000373745_01274"/>
<feature type="transmembrane region" description="Helical" evidence="1">
    <location>
        <begin position="109"/>
        <end position="126"/>
    </location>
</feature>
<sequence>MGFQSMAVKQFLALLSAVLFLALLSSGVVTWVAVNWQSISPNYKVLLVQGVLLLIGISLFTLRLRAEQRVGSARASHDWWYQGLAFLGAVVSGALIALVGQVYQTGADTWLLFAVWLVLILPWFVFSPNVFVAVLAVVVANTAALLFLQDSQLLISRPTAVYVLAAFNALLFVGLEHKWAKYDALWAALSTTVLICAITIFATARIGDFSDAISLHLLIVAALLVMYVALNGGALRIKVSIVAVIAAALSACLIEMTVGAYQHSSRFAFILFMIGLVWGAAAFVILFLWRSLSKLTKTLEANKQGITRLRHQPTPIAVFLIVSSLIVAAFFYLAFYMTVHQNYENQLMHFTSELSIALLLLALASFYLRKGGVFAYGSVVCYVFAVFICIERYFSNYYFESFGGQAESTPWLAYIAVFVGLIVSALIYRVRTESWVRFVVSLGFFVFLSLLPAFSYVPWLTSKAVLLPLIFIALLLWSFKDAKPLSHPLFSAFILWAFYVVATHHYRVYGAIYTESSFKGVLLAFLTPFKQLSELSDLSGMLVASRIFYLVLTVILSLVPLWVLCQITKHQGRLARVVAFLIGLLSAWLWFGRIEIIITFSLMVLAYQHKSRSLYYSAVVLGLFSLSMFYFSLHVSLEQKAYLLLFSGGLFLVLYLVFAKRLLVDDEKLVQAAEAQLSTRSEVAETDAFKLRIAPVSRLGFYGLLALSVLLPLTVSQWQTSGYERILRSGQSVLLRLQPVDPRSLMQGDYMVINYELTGTIQRELERSIIHENTSANMSDRLEKSLSLSDGVRFLAEVKMIDGVAEQPVAFYEPHEVTDFRTREGTVYLPFVLKSESTRYVVSPSFSTDFFFNEGAASAYEQARFVELAVGEGRVMLRALLDIDRNKIETATKE</sequence>
<dbReference type="InterPro" id="IPR025833">
    <property type="entry name" value="GDYXXLXY"/>
</dbReference>
<dbReference type="Pfam" id="PF14345">
    <property type="entry name" value="GDYXXLXY"/>
    <property type="match status" value="1"/>
</dbReference>
<feature type="domain" description="DUF2157" evidence="2">
    <location>
        <begin position="18"/>
        <end position="126"/>
    </location>
</feature>
<keyword evidence="1" id="KW-0472">Membrane</keyword>
<evidence type="ECO:0000256" key="1">
    <source>
        <dbReference type="SAM" id="Phobius"/>
    </source>
</evidence>
<dbReference type="Proteomes" id="UP000594903">
    <property type="component" value="Chromosome"/>
</dbReference>
<feature type="transmembrane region" description="Helical" evidence="1">
    <location>
        <begin position="185"/>
        <end position="206"/>
    </location>
</feature>
<feature type="domain" description="DUF4401" evidence="3">
    <location>
        <begin position="315"/>
        <end position="660"/>
    </location>
</feature>
<evidence type="ECO:0000259" key="3">
    <source>
        <dbReference type="Pfam" id="PF14351"/>
    </source>
</evidence>
<keyword evidence="1" id="KW-1133">Transmembrane helix</keyword>
<dbReference type="RefSeq" id="WP_018574458.1">
    <property type="nucleotide sequence ID" value="NZ_CP065725.1"/>
</dbReference>
<feature type="transmembrane region" description="Helical" evidence="1">
    <location>
        <begin position="154"/>
        <end position="173"/>
    </location>
</feature>
<keyword evidence="7" id="KW-1185">Reference proteome</keyword>
<dbReference type="EMBL" id="CP065725">
    <property type="protein sequence ID" value="QPT41223.1"/>
    <property type="molecule type" value="Genomic_DNA"/>
</dbReference>
<dbReference type="Pfam" id="PF09925">
    <property type="entry name" value="DUF2157"/>
    <property type="match status" value="1"/>
</dbReference>
<feature type="transmembrane region" description="Helical" evidence="1">
    <location>
        <begin position="411"/>
        <end position="428"/>
    </location>
</feature>